<dbReference type="FunFam" id="3.20.20.330:FF:000001">
    <property type="entry name" value="Methionine synthase"/>
    <property type="match status" value="1"/>
</dbReference>
<dbReference type="GO" id="GO:0008270">
    <property type="term" value="F:zinc ion binding"/>
    <property type="evidence" value="ECO:0007669"/>
    <property type="project" value="UniProtKB-UniRule"/>
</dbReference>
<evidence type="ECO:0000259" key="26">
    <source>
        <dbReference type="PROSITE" id="PS50970"/>
    </source>
</evidence>
<evidence type="ECO:0000256" key="1">
    <source>
        <dbReference type="ARBA" id="ARBA00001700"/>
    </source>
</evidence>
<dbReference type="Pfam" id="PF02965">
    <property type="entry name" value="Met_synt_B12"/>
    <property type="match status" value="1"/>
</dbReference>
<feature type="binding site" evidence="23">
    <location>
        <begin position="757"/>
        <end position="761"/>
    </location>
    <ligand>
        <name>methylcob(III)alamin</name>
        <dbReference type="ChEBI" id="CHEBI:28115"/>
    </ligand>
</feature>
<dbReference type="Pfam" id="PF00809">
    <property type="entry name" value="Pterin_bind"/>
    <property type="match status" value="1"/>
</dbReference>
<dbReference type="Gene3D" id="3.20.20.330">
    <property type="entry name" value="Homocysteine-binding-like domain"/>
    <property type="match status" value="1"/>
</dbReference>
<dbReference type="SMART" id="SM01018">
    <property type="entry name" value="B12-binding_2"/>
    <property type="match status" value="1"/>
</dbReference>
<keyword evidence="8 21" id="KW-0489">Methyltransferase</keyword>
<dbReference type="FunFam" id="1.10.1240.10:FF:000001">
    <property type="entry name" value="Methionine synthase"/>
    <property type="match status" value="1"/>
</dbReference>
<dbReference type="Pfam" id="PF02310">
    <property type="entry name" value="B12-binding"/>
    <property type="match status" value="1"/>
</dbReference>
<feature type="binding site" evidence="23">
    <location>
        <position position="1128"/>
    </location>
    <ligand>
        <name>S-adenosyl-L-methionine</name>
        <dbReference type="ChEBI" id="CHEBI:59789"/>
    </ligand>
</feature>
<evidence type="ECO:0000256" key="8">
    <source>
        <dbReference type="ARBA" id="ARBA00022603"/>
    </source>
</evidence>
<evidence type="ECO:0000256" key="6">
    <source>
        <dbReference type="ARBA" id="ARBA00012032"/>
    </source>
</evidence>
<evidence type="ECO:0000313" key="31">
    <source>
        <dbReference type="EMBL" id="KGM14521.1"/>
    </source>
</evidence>
<evidence type="ECO:0000256" key="11">
    <source>
        <dbReference type="ARBA" id="ARBA00022679"/>
    </source>
</evidence>
<evidence type="ECO:0000256" key="4">
    <source>
        <dbReference type="ARBA" id="ARBA00005178"/>
    </source>
</evidence>
<keyword evidence="13 21" id="KW-0479">Metal-binding</keyword>
<evidence type="ECO:0000256" key="5">
    <source>
        <dbReference type="ARBA" id="ARBA00010398"/>
    </source>
</evidence>
<keyword evidence="32" id="KW-1185">Reference proteome</keyword>
<dbReference type="SUPFAM" id="SSF52242">
    <property type="entry name" value="Cobalamin (vitamin B12)-binding domain"/>
    <property type="match status" value="1"/>
</dbReference>
<keyword evidence="16 21" id="KW-0486">Methionine biosynthesis</keyword>
<evidence type="ECO:0000259" key="27">
    <source>
        <dbReference type="PROSITE" id="PS50972"/>
    </source>
</evidence>
<feature type="binding site" evidence="23">
    <location>
        <position position="861"/>
    </location>
    <ligand>
        <name>methylcob(III)alamin</name>
        <dbReference type="ChEBI" id="CHEBI:28115"/>
    </ligand>
</feature>
<feature type="binding site" evidence="23">
    <location>
        <position position="809"/>
    </location>
    <ligand>
        <name>methylcob(III)alamin</name>
        <dbReference type="ChEBI" id="CHEBI:28115"/>
    </ligand>
</feature>
<evidence type="ECO:0000256" key="3">
    <source>
        <dbReference type="ARBA" id="ARBA00001956"/>
    </source>
</evidence>
<evidence type="ECO:0000256" key="13">
    <source>
        <dbReference type="ARBA" id="ARBA00022723"/>
    </source>
</evidence>
<keyword evidence="10 21" id="KW-0846">Cobalamin</keyword>
<evidence type="ECO:0000259" key="30">
    <source>
        <dbReference type="PROSITE" id="PS51337"/>
    </source>
</evidence>
<dbReference type="PROSITE" id="PS51337">
    <property type="entry name" value="B12_BINDING_NTER"/>
    <property type="match status" value="1"/>
</dbReference>
<dbReference type="EMBL" id="AXCZ01000001">
    <property type="protein sequence ID" value="KGM14521.1"/>
    <property type="molecule type" value="Genomic_DNA"/>
</dbReference>
<feature type="binding site" evidence="23">
    <location>
        <position position="805"/>
    </location>
    <ligand>
        <name>methylcob(III)alamin</name>
        <dbReference type="ChEBI" id="CHEBI:28115"/>
    </ligand>
</feature>
<dbReference type="InterPro" id="IPR004223">
    <property type="entry name" value="VitB12-dep_Met_synth_activ_dom"/>
</dbReference>
<dbReference type="Pfam" id="PF02574">
    <property type="entry name" value="S-methyl_trans"/>
    <property type="match status" value="1"/>
</dbReference>
<dbReference type="NCBIfam" id="TIGR02082">
    <property type="entry name" value="metH"/>
    <property type="match status" value="1"/>
</dbReference>
<organism evidence="31 32">
    <name type="scientific">Cellulomonas bogoriensis 69B4 = DSM 16987</name>
    <dbReference type="NCBI Taxonomy" id="1386082"/>
    <lineage>
        <taxon>Bacteria</taxon>
        <taxon>Bacillati</taxon>
        <taxon>Actinomycetota</taxon>
        <taxon>Actinomycetes</taxon>
        <taxon>Micrococcales</taxon>
        <taxon>Cellulomonadaceae</taxon>
        <taxon>Cellulomonas</taxon>
    </lineage>
</organism>
<evidence type="ECO:0000256" key="25">
    <source>
        <dbReference type="SAM" id="Coils"/>
    </source>
</evidence>
<evidence type="ECO:0000256" key="12">
    <source>
        <dbReference type="ARBA" id="ARBA00022691"/>
    </source>
</evidence>
<dbReference type="PANTHER" id="PTHR45833">
    <property type="entry name" value="METHIONINE SYNTHASE"/>
    <property type="match status" value="1"/>
</dbReference>
<evidence type="ECO:0000256" key="15">
    <source>
        <dbReference type="ARBA" id="ARBA00022833"/>
    </source>
</evidence>
<proteinExistence type="inferred from homology"/>
<dbReference type="GO" id="GO:0005829">
    <property type="term" value="C:cytosol"/>
    <property type="evidence" value="ECO:0007669"/>
    <property type="project" value="TreeGrafter"/>
</dbReference>
<dbReference type="InterPro" id="IPR006158">
    <property type="entry name" value="Cobalamin-bd"/>
</dbReference>
<feature type="binding site" evidence="22 24">
    <location>
        <position position="244"/>
    </location>
    <ligand>
        <name>Zn(2+)</name>
        <dbReference type="ChEBI" id="CHEBI:29105"/>
    </ligand>
</feature>
<feature type="binding site" evidence="23">
    <location>
        <begin position="1182"/>
        <end position="1183"/>
    </location>
    <ligand>
        <name>S-adenosyl-L-methionine</name>
        <dbReference type="ChEBI" id="CHEBI:59789"/>
    </ligand>
</feature>
<dbReference type="FunFam" id="3.20.20.20:FF:000002">
    <property type="entry name" value="Methionine synthase"/>
    <property type="match status" value="1"/>
</dbReference>
<evidence type="ECO:0000256" key="7">
    <source>
        <dbReference type="ARBA" id="ARBA00013998"/>
    </source>
</evidence>
<dbReference type="PROSITE" id="PS51332">
    <property type="entry name" value="B12_BINDING"/>
    <property type="match status" value="1"/>
</dbReference>
<dbReference type="Gene3D" id="3.20.20.20">
    <property type="entry name" value="Dihydropteroate synthase-like"/>
    <property type="match status" value="1"/>
</dbReference>
<dbReference type="EC" id="2.1.1.13" evidence="6 20"/>
<name>A0A0A0C2W3_9CELL</name>
<feature type="domain" description="Pterin-binding" evidence="27">
    <location>
        <begin position="353"/>
        <end position="614"/>
    </location>
</feature>
<feature type="domain" description="Hcy-binding" evidence="26">
    <location>
        <begin position="4"/>
        <end position="322"/>
    </location>
</feature>
<dbReference type="SUPFAM" id="SSF56507">
    <property type="entry name" value="Methionine synthase activation domain-like"/>
    <property type="match status" value="1"/>
</dbReference>
<feature type="domain" description="B12-binding N-terminal" evidence="30">
    <location>
        <begin position="644"/>
        <end position="738"/>
    </location>
</feature>
<dbReference type="InterPro" id="IPR037010">
    <property type="entry name" value="VitB12-dep_Met_synth_activ_sf"/>
</dbReference>
<dbReference type="SUPFAM" id="SSF51717">
    <property type="entry name" value="Dihydropteroate synthetase-like"/>
    <property type="match status" value="1"/>
</dbReference>
<dbReference type="InterPro" id="IPR003759">
    <property type="entry name" value="Cbl-bd_cap"/>
</dbReference>
<feature type="binding site" evidence="23">
    <location>
        <position position="688"/>
    </location>
    <ligand>
        <name>methylcob(III)alamin</name>
        <dbReference type="ChEBI" id="CHEBI:28115"/>
    </ligand>
</feature>
<dbReference type="InterPro" id="IPR050554">
    <property type="entry name" value="Met_Synthase/Corrinoid"/>
</dbReference>
<comment type="caution">
    <text evidence="31">The sequence shown here is derived from an EMBL/GenBank/DDBJ whole genome shotgun (WGS) entry which is preliminary data.</text>
</comment>
<evidence type="ECO:0000313" key="32">
    <source>
        <dbReference type="Proteomes" id="UP000054314"/>
    </source>
</evidence>
<evidence type="ECO:0000256" key="24">
    <source>
        <dbReference type="PROSITE-ProRule" id="PRU00333"/>
    </source>
</evidence>
<dbReference type="InterPro" id="IPR036724">
    <property type="entry name" value="Cobalamin-bd_sf"/>
</dbReference>
<dbReference type="SUPFAM" id="SSF47644">
    <property type="entry name" value="Methionine synthase domain"/>
    <property type="match status" value="1"/>
</dbReference>
<comment type="domain">
    <text evidence="21">Modular enzyme with four functionally distinct domains. The isolated Hcy-binding domain catalyzes methyl transfer from free methylcobalamin to homocysteine. The Hcy-binding domain in association with the pterin-binding domain catalyzes the methylation of cob(I)alamin by methyltetrahydrofolate and the methylation of homocysteine. The B12-binding domain binds the cofactor. The AdoMet activation domain binds S-adenosyl-L-methionine. Under aerobic conditions cob(I)alamin can be converted to inactive cob(II)alamin. Reductive methylation by S-adenosyl-L-methionine and flavodoxin regenerates methylcobalamin.</text>
</comment>
<comment type="catalytic activity">
    <reaction evidence="1 21">
        <text>(6S)-5-methyl-5,6,7,8-tetrahydrofolate + L-homocysteine = (6S)-5,6,7,8-tetrahydrofolate + L-methionine</text>
        <dbReference type="Rhea" id="RHEA:11172"/>
        <dbReference type="ChEBI" id="CHEBI:18608"/>
        <dbReference type="ChEBI" id="CHEBI:57453"/>
        <dbReference type="ChEBI" id="CHEBI:57844"/>
        <dbReference type="ChEBI" id="CHEBI:58199"/>
        <dbReference type="EC" id="2.1.1.13"/>
    </reaction>
</comment>
<dbReference type="InterPro" id="IPR036589">
    <property type="entry name" value="HCY_dom_sf"/>
</dbReference>
<reference evidence="31 32" key="1">
    <citation type="submission" date="2013-08" db="EMBL/GenBank/DDBJ databases">
        <title>Genome sequencing of Cellulomonas bogoriensis 69B4.</title>
        <authorList>
            <person name="Chen F."/>
            <person name="Li Y."/>
            <person name="Wang G."/>
        </authorList>
    </citation>
    <scope>NUCLEOTIDE SEQUENCE [LARGE SCALE GENOMIC DNA]</scope>
    <source>
        <strain evidence="31 32">69B4</strain>
    </source>
</reference>
<keyword evidence="12 21" id="KW-0949">S-adenosyl-L-methionine</keyword>
<dbReference type="CDD" id="cd02069">
    <property type="entry name" value="methionine_synthase_B12_BD"/>
    <property type="match status" value="1"/>
</dbReference>
<feature type="binding site" evidence="22 24">
    <location>
        <position position="308"/>
    </location>
    <ligand>
        <name>Zn(2+)</name>
        <dbReference type="ChEBI" id="CHEBI:29105"/>
    </ligand>
</feature>
<feature type="binding site" evidence="22 24">
    <location>
        <position position="307"/>
    </location>
    <ligand>
        <name>Zn(2+)</name>
        <dbReference type="ChEBI" id="CHEBI:29105"/>
    </ligand>
</feature>
<keyword evidence="25" id="KW-0175">Coiled coil</keyword>
<dbReference type="GO" id="GO:0008705">
    <property type="term" value="F:methionine synthase activity"/>
    <property type="evidence" value="ECO:0007669"/>
    <property type="project" value="UniProtKB-UniRule"/>
</dbReference>
<feature type="domain" description="B12-binding" evidence="29">
    <location>
        <begin position="747"/>
        <end position="882"/>
    </location>
</feature>
<evidence type="ECO:0000256" key="2">
    <source>
        <dbReference type="ARBA" id="ARBA00001947"/>
    </source>
</evidence>
<keyword evidence="15 21" id="KW-0862">Zinc</keyword>
<dbReference type="AlphaFoldDB" id="A0A0A0C2W3"/>
<keyword evidence="11 21" id="KW-0808">Transferase</keyword>
<dbReference type="PIRSF" id="PIRSF000381">
    <property type="entry name" value="MetH"/>
    <property type="match status" value="1"/>
</dbReference>
<dbReference type="Gene3D" id="1.10.288.10">
    <property type="entry name" value="Cobalamin-dependent Methionine Synthase, domain 2"/>
    <property type="match status" value="1"/>
</dbReference>
<evidence type="ECO:0000256" key="16">
    <source>
        <dbReference type="ARBA" id="ARBA00023167"/>
    </source>
</evidence>
<evidence type="ECO:0000256" key="17">
    <source>
        <dbReference type="ARBA" id="ARBA00023285"/>
    </source>
</evidence>
<accession>A0A0A0C2W3</accession>
<comment type="similarity">
    <text evidence="5">Belongs to the vitamin-B12 dependent methionine synthase family.</text>
</comment>
<dbReference type="GO" id="GO:0032259">
    <property type="term" value="P:methylation"/>
    <property type="evidence" value="ECO:0007669"/>
    <property type="project" value="UniProtKB-KW"/>
</dbReference>
<evidence type="ECO:0000256" key="10">
    <source>
        <dbReference type="ARBA" id="ARBA00022628"/>
    </source>
</evidence>
<dbReference type="PROSITE" id="PS50974">
    <property type="entry name" value="ADOMET_ACTIVATION"/>
    <property type="match status" value="1"/>
</dbReference>
<evidence type="ECO:0000256" key="18">
    <source>
        <dbReference type="ARBA" id="ARBA00025552"/>
    </source>
</evidence>
<dbReference type="PANTHER" id="PTHR45833:SF1">
    <property type="entry name" value="METHIONINE SYNTHASE"/>
    <property type="match status" value="1"/>
</dbReference>
<feature type="binding site" description="axial binding residue" evidence="22">
    <location>
        <position position="760"/>
    </location>
    <ligand>
        <name>methylcob(III)alamin</name>
        <dbReference type="ChEBI" id="CHEBI:28115"/>
    </ligand>
    <ligandPart>
        <name>Co</name>
        <dbReference type="ChEBI" id="CHEBI:27638"/>
    </ligandPart>
</feature>
<evidence type="ECO:0000256" key="22">
    <source>
        <dbReference type="PIRSR" id="PIRSR000381-1"/>
    </source>
</evidence>
<evidence type="ECO:0000256" key="14">
    <source>
        <dbReference type="ARBA" id="ARBA00022737"/>
    </source>
</evidence>
<evidence type="ECO:0000259" key="29">
    <source>
        <dbReference type="PROSITE" id="PS51332"/>
    </source>
</evidence>
<comment type="pathway">
    <text evidence="4 21">Amino-acid biosynthesis; L-methionine biosynthesis via de novo pathway; L-methionine from L-homocysteine (MetH route): step 1/1.</text>
</comment>
<dbReference type="SUPFAM" id="SSF82282">
    <property type="entry name" value="Homocysteine S-methyltransferase"/>
    <property type="match status" value="1"/>
</dbReference>
<feature type="domain" description="AdoMet activation" evidence="28">
    <location>
        <begin position="892"/>
        <end position="1220"/>
    </location>
</feature>
<evidence type="ECO:0000256" key="23">
    <source>
        <dbReference type="PIRSR" id="PIRSR000381-2"/>
    </source>
</evidence>
<dbReference type="InterPro" id="IPR036594">
    <property type="entry name" value="Meth_synthase_dom"/>
</dbReference>
<evidence type="ECO:0000256" key="19">
    <source>
        <dbReference type="ARBA" id="ARBA00031040"/>
    </source>
</evidence>
<dbReference type="InterPro" id="IPR033706">
    <property type="entry name" value="Met_synthase_B12-bd"/>
</dbReference>
<dbReference type="UniPathway" id="UPA00051">
    <property type="reaction ID" value="UER00081"/>
</dbReference>
<dbReference type="GO" id="GO:0031419">
    <property type="term" value="F:cobalamin binding"/>
    <property type="evidence" value="ECO:0007669"/>
    <property type="project" value="UniProtKB-UniRule"/>
</dbReference>
<dbReference type="Pfam" id="PF02607">
    <property type="entry name" value="B12-binding_2"/>
    <property type="match status" value="1"/>
</dbReference>
<sequence length="1220" mass="130995">MTGAPDLAAVCRERIVVLDGGWGTMLQKAGLTEADFRFEGADPGREYQGNFDLLQLTRPDVVAGIHRAYLDAGADITSTNTFSSTSIAQADYGAEHLVTRLNEAAARIARAEADAATARDGHPRWVAGAVGPTNRTASLSPDVTRPGYRAVTFDELVEAYTEQITALLAGGADLLLIETVFDTLNGKAALFACEEAFTAAGRRAPIMLSGTITDASGRTLSGQTPEAFVISTEHADLLSVGLNCALGADLLRPHLRELADTATALVSTHPNAGLPNAFGEYDETPEETAETLKEFAEAGLVNVVGGCCGTTPEHIRAIADAVAGLPPRVPPPPPDHLRLSGLESFELTGQIPFVNVGERTNVTGSPRFAKAITAGDEEAAVAIAAQQVTGGAQIIDVNVDEGMLDGPQTMGAFLDRMAAEPDTARIPVMVDSSDWTVLEEGLKHLQGKGVVNSLSLKDGEAAFLERARRVRRYGAAVVVMAFDEQGQADDLPRRIEICTRAYRLLTEEAGYAPHDIIFDPNVLTVATGMPEHDRYAKDFIESVAWIKQNLPGALTSGGISNVSFSFRGNNHVREAMHAVFLTHAIAAGLDMGIVNAGMLTIDTDLEPRLREAVEDVVLARREDATDRLITLAESYKGVTREAAAQAAWRELPVAERLQHGLIHGIVDHAVEDAEEAYQALGSPLAVIEGPLMDGMNVVGDLFGAGKMFLPQVVKSARVMKAAVAHLTPYLEAEAAARAAAGGPARGKGTVIMATVKGDVHDIGKNIVGVVLACNDYVVHDLGVMVPSDRILAAAAEVDADVIGVSGLITPSLHEMVHLAKEMTRRGLTTPLIIGGATTSRAHTAVKIDPAYDGTVVHVQDAGRAVGVVSDLLGRPTETAERISGEYARLRERHQEKDQPLVPLTEARARPIRLTTPTPPPPRTPGRHVVEPALTEIAPVIDWTPLFSTWELRGTYPKILDDPRQGEQARAVFADATTLLDRIIAEDLLTPRGVWGLWPARRVGDDIEIHTDGLPTHDRPGTPTAVLHTLRQQRRRTGAYAALADLLSTTHDHVGAFAVAIHGTEELADRYQDAGDDYTSILVKAVSDRLAEAFAEWLHREVRVHHWGYAPEEDLSIEDLVRERYPGIRPAPGYPAQPDHTEKQTVFDLLDAGEVGLTLTESYAMHPPSAVSGIYLAHPDSKYFAVGPIGRDQVEDYAARKGWTLDEAETWLAPNLGYTPD</sequence>
<evidence type="ECO:0000256" key="21">
    <source>
        <dbReference type="PIRNR" id="PIRNR000381"/>
    </source>
</evidence>
<dbReference type="RefSeq" id="WP_035056057.1">
    <property type="nucleotide sequence ID" value="NZ_AXCZ01000001.1"/>
</dbReference>
<comment type="cofactor">
    <cofactor evidence="2 21 24">
        <name>Zn(2+)</name>
        <dbReference type="ChEBI" id="CHEBI:29105"/>
    </cofactor>
</comment>
<keyword evidence="17 21" id="KW-0170">Cobalt</keyword>
<comment type="cofactor">
    <cofactor evidence="3 21 22">
        <name>methylcob(III)alamin</name>
        <dbReference type="ChEBI" id="CHEBI:28115"/>
    </cofactor>
</comment>
<evidence type="ECO:0000259" key="28">
    <source>
        <dbReference type="PROSITE" id="PS50974"/>
    </source>
</evidence>
<keyword evidence="9 21" id="KW-0028">Amino-acid biosynthesis</keyword>
<dbReference type="PROSITE" id="PS50972">
    <property type="entry name" value="PTERIN_BINDING"/>
    <property type="match status" value="1"/>
</dbReference>
<evidence type="ECO:0000256" key="9">
    <source>
        <dbReference type="ARBA" id="ARBA00022605"/>
    </source>
</evidence>
<feature type="coiled-coil region" evidence="25">
    <location>
        <begin position="94"/>
        <end position="121"/>
    </location>
</feature>
<dbReference type="InterPro" id="IPR011005">
    <property type="entry name" value="Dihydropteroate_synth-like_sf"/>
</dbReference>
<evidence type="ECO:0000256" key="20">
    <source>
        <dbReference type="NCBIfam" id="TIGR02082"/>
    </source>
</evidence>
<keyword evidence="14" id="KW-0677">Repeat</keyword>
<gene>
    <name evidence="31" type="primary">metH</name>
    <name evidence="31" type="ORF">N869_05095</name>
</gene>
<dbReference type="InterPro" id="IPR011822">
    <property type="entry name" value="MetH"/>
</dbReference>
<dbReference type="Gene3D" id="3.40.50.280">
    <property type="entry name" value="Cobalamin-binding domain"/>
    <property type="match status" value="1"/>
</dbReference>
<dbReference type="Gene3D" id="1.10.1240.10">
    <property type="entry name" value="Methionine synthase domain"/>
    <property type="match status" value="1"/>
</dbReference>
<dbReference type="Proteomes" id="UP000054314">
    <property type="component" value="Unassembled WGS sequence"/>
</dbReference>
<dbReference type="Gene3D" id="3.10.196.10">
    <property type="entry name" value="Vitamin B12-dependent methionine synthase, activation domain"/>
    <property type="match status" value="1"/>
</dbReference>
<dbReference type="InterPro" id="IPR003726">
    <property type="entry name" value="HCY_dom"/>
</dbReference>
<dbReference type="GO" id="GO:0050667">
    <property type="term" value="P:homocysteine metabolic process"/>
    <property type="evidence" value="ECO:0007669"/>
    <property type="project" value="TreeGrafter"/>
</dbReference>
<comment type="function">
    <text evidence="18 21">Catalyzes the transfer of a methyl group from methyl-cobalamin to homocysteine, yielding enzyme-bound cob(I)alamin and methionine. Subsequently, remethylates the cofactor using methyltetrahydrofolate.</text>
</comment>
<dbReference type="CDD" id="cd00740">
    <property type="entry name" value="MeTr"/>
    <property type="match status" value="1"/>
</dbReference>
<dbReference type="NCBIfam" id="NF007024">
    <property type="entry name" value="PRK09490.1"/>
    <property type="match status" value="1"/>
</dbReference>
<dbReference type="InterPro" id="IPR000489">
    <property type="entry name" value="Pterin-binding_dom"/>
</dbReference>
<dbReference type="GO" id="GO:0046653">
    <property type="term" value="P:tetrahydrofolate metabolic process"/>
    <property type="evidence" value="ECO:0007669"/>
    <property type="project" value="TreeGrafter"/>
</dbReference>
<protein>
    <recommendedName>
        <fullName evidence="7 20">Methionine synthase</fullName>
        <ecNumber evidence="6 20">2.1.1.13</ecNumber>
    </recommendedName>
    <alternativeName>
        <fullName evidence="19 21">5-methyltetrahydrofolate--homocysteine methyltransferase</fullName>
    </alternativeName>
</protein>
<dbReference type="PROSITE" id="PS50970">
    <property type="entry name" value="HCY"/>
    <property type="match status" value="1"/>
</dbReference>
<feature type="binding site" evidence="23">
    <location>
        <position position="941"/>
    </location>
    <ligand>
        <name>S-adenosyl-L-methionine</name>
        <dbReference type="ChEBI" id="CHEBI:59789"/>
    </ligand>
</feature>